<keyword evidence="10" id="KW-1185">Reference proteome</keyword>
<dbReference type="Pfam" id="PF02358">
    <property type="entry name" value="Trehalose_PPase"/>
    <property type="match status" value="1"/>
</dbReference>
<dbReference type="Gene3D" id="3.40.50.1000">
    <property type="entry name" value="HAD superfamily/HAD-like"/>
    <property type="match status" value="1"/>
</dbReference>
<comment type="catalytic activity">
    <reaction evidence="7">
        <text>D-glucose 6-phosphate + UDP-alpha-D-glucose = alpha,alpha-trehalose 6-phosphate + UDP + H(+)</text>
        <dbReference type="Rhea" id="RHEA:18889"/>
        <dbReference type="ChEBI" id="CHEBI:15378"/>
        <dbReference type="ChEBI" id="CHEBI:58223"/>
        <dbReference type="ChEBI" id="CHEBI:58429"/>
        <dbReference type="ChEBI" id="CHEBI:58885"/>
        <dbReference type="ChEBI" id="CHEBI:61548"/>
        <dbReference type="EC" id="2.4.1.15"/>
    </reaction>
</comment>
<dbReference type="GO" id="GO:0005992">
    <property type="term" value="P:trehalose biosynthetic process"/>
    <property type="evidence" value="ECO:0007669"/>
    <property type="project" value="UniProtKB-UniRule"/>
</dbReference>
<gene>
    <name evidence="9" type="ORF">GCM10011379_31830</name>
</gene>
<keyword evidence="5" id="KW-0328">Glycosyltransferase</keyword>
<dbReference type="InterPro" id="IPR023214">
    <property type="entry name" value="HAD_sf"/>
</dbReference>
<evidence type="ECO:0000313" key="9">
    <source>
        <dbReference type="EMBL" id="GGH71943.1"/>
    </source>
</evidence>
<dbReference type="SUPFAM" id="SSF53756">
    <property type="entry name" value="UDP-Glycosyltransferase/glycogen phosphorylase"/>
    <property type="match status" value="1"/>
</dbReference>
<dbReference type="EC" id="2.4.1.15" evidence="8"/>
<evidence type="ECO:0000256" key="2">
    <source>
        <dbReference type="ARBA" id="ARBA00006330"/>
    </source>
</evidence>
<dbReference type="RefSeq" id="WP_188953981.1">
    <property type="nucleotide sequence ID" value="NZ_BMIB01000003.1"/>
</dbReference>
<dbReference type="GO" id="GO:0005829">
    <property type="term" value="C:cytosol"/>
    <property type="evidence" value="ECO:0007669"/>
    <property type="project" value="TreeGrafter"/>
</dbReference>
<dbReference type="InterPro" id="IPR012766">
    <property type="entry name" value="Trehalose_OtsA"/>
</dbReference>
<comment type="caution">
    <text evidence="9">The sequence shown here is derived from an EMBL/GenBank/DDBJ whole genome shotgun (WGS) entry which is preliminary data.</text>
</comment>
<evidence type="ECO:0000256" key="5">
    <source>
        <dbReference type="ARBA" id="ARBA00022676"/>
    </source>
</evidence>
<evidence type="ECO:0000256" key="6">
    <source>
        <dbReference type="ARBA" id="ARBA00022679"/>
    </source>
</evidence>
<dbReference type="InterPro" id="IPR001830">
    <property type="entry name" value="Glyco_trans_20"/>
</dbReference>
<dbReference type="InterPro" id="IPR006379">
    <property type="entry name" value="HAD-SF_hydro_IIB"/>
</dbReference>
<dbReference type="NCBIfam" id="NF011071">
    <property type="entry name" value="PRK14501.1"/>
    <property type="match status" value="1"/>
</dbReference>
<protein>
    <recommendedName>
        <fullName evidence="8">Alpha,alpha-trehalose-phosphate synthase</fullName>
        <ecNumber evidence="8">2.4.1.15</ecNumber>
    </recommendedName>
</protein>
<dbReference type="InterPro" id="IPR036412">
    <property type="entry name" value="HAD-like_sf"/>
</dbReference>
<comment type="pathway">
    <text evidence="1">Glycan biosynthesis; trehalose biosynthesis.</text>
</comment>
<dbReference type="NCBIfam" id="TIGR00685">
    <property type="entry name" value="T6PP"/>
    <property type="match status" value="1"/>
</dbReference>
<dbReference type="Gene3D" id="3.30.70.1020">
    <property type="entry name" value="Trehalose-6-phosphate phosphatase related protein, domain 2"/>
    <property type="match status" value="1"/>
</dbReference>
<evidence type="ECO:0000256" key="4">
    <source>
        <dbReference type="ARBA" id="ARBA00011881"/>
    </source>
</evidence>
<dbReference type="NCBIfam" id="TIGR02400">
    <property type="entry name" value="trehalose_OtsA"/>
    <property type="match status" value="1"/>
</dbReference>
<dbReference type="Proteomes" id="UP000627292">
    <property type="component" value="Unassembled WGS sequence"/>
</dbReference>
<dbReference type="Gene3D" id="3.40.50.2000">
    <property type="entry name" value="Glycogen Phosphorylase B"/>
    <property type="match status" value="2"/>
</dbReference>
<evidence type="ECO:0000256" key="8">
    <source>
        <dbReference type="NCBIfam" id="TIGR02400"/>
    </source>
</evidence>
<evidence type="ECO:0000256" key="7">
    <source>
        <dbReference type="ARBA" id="ARBA00048039"/>
    </source>
</evidence>
<dbReference type="SUPFAM" id="SSF56784">
    <property type="entry name" value="HAD-like"/>
    <property type="match status" value="1"/>
</dbReference>
<dbReference type="PANTHER" id="PTHR10788">
    <property type="entry name" value="TREHALOSE-6-PHOSPHATE SYNTHASE"/>
    <property type="match status" value="1"/>
</dbReference>
<dbReference type="PANTHER" id="PTHR10788:SF106">
    <property type="entry name" value="BCDNA.GH08860"/>
    <property type="match status" value="1"/>
</dbReference>
<dbReference type="InterPro" id="IPR003337">
    <property type="entry name" value="Trehalose_PPase"/>
</dbReference>
<evidence type="ECO:0000256" key="3">
    <source>
        <dbReference type="ARBA" id="ARBA00008799"/>
    </source>
</evidence>
<dbReference type="AlphaFoldDB" id="A0A917J102"/>
<sequence length="748" mass="86422">MSKTIIVSNRLPIKIDASEQGLQLKPSEGGLATGLSSVYKNGNNVWIGWPGTEVADEQAKQVTSQLKEMRLSPVFLTKDEIALFYEGFSNEILWPIFHYMSPYARYDDKYWLSYQQVNEKFKQAVLQVAEPGDTIWIHDYQLLLLPGLIRAALPDITIGFFQHIPFPSYELFRLIPWRSELLQGMLGADLVGFHTYDDARHFLSSATRILQVKSSSNVLTVHNRSVVVESFPMGIDAEKFEKIGEEQAVRDNITHLQESFGNTRLILSIDRLDYSKGILQRLQAFDCFLQNHPEYKEKVSLYMIVVPSRDTVGQYKELRDEIDKMVGNINARFRTNVWTPVNYFYRSFPIEMLSALYSFADVCLVTPMRDGMNLVCKEYVASRSNNDGVLILSEMAGASKELIDAIIVNPNNINQMSESIVEALNMSTDEQVKRMTQMRSLVSKYNVNHWVKIFMERLEETKRMQQSLQARHIGNKTLNYIKRKYARAHKRLLLLDYDGTLTDFNTNINMAKPDKELYSILEELTKDDHNRVVIISGRNYTTLEEWFGHMKVDLVGEHGVWHKMYGAPWQETKGLRNMWKQSILPILNTYTERTPGAFIEEKSYSLVWHYRKAEKELGDMRASEMMNNLRYMVADLGLHLMPGNKVVEIKNSEINKGKAAQYYLHYDNYDFIAAIGDDNTDEDMFKVMKDDVITIKVNSNISAARFYLEGVQEVRAFLKGLPGRLFISKMLDKVLQLQWLPPYMNTKK</sequence>
<accession>A0A917J102</accession>
<proteinExistence type="inferred from homology"/>
<dbReference type="CDD" id="cd03788">
    <property type="entry name" value="GT20_TPS"/>
    <property type="match status" value="1"/>
</dbReference>
<dbReference type="GO" id="GO:0003825">
    <property type="term" value="F:alpha,alpha-trehalose-phosphate synthase (UDP-forming) activity"/>
    <property type="evidence" value="ECO:0007669"/>
    <property type="project" value="UniProtKB-UniRule"/>
</dbReference>
<keyword evidence="6" id="KW-0808">Transferase</keyword>
<dbReference type="GO" id="GO:0004805">
    <property type="term" value="F:trehalose-phosphatase activity"/>
    <property type="evidence" value="ECO:0007669"/>
    <property type="project" value="TreeGrafter"/>
</dbReference>
<reference evidence="9" key="1">
    <citation type="journal article" date="2014" name="Int. J. Syst. Evol. Microbiol.">
        <title>Complete genome sequence of Corynebacterium casei LMG S-19264T (=DSM 44701T), isolated from a smear-ripened cheese.</title>
        <authorList>
            <consortium name="US DOE Joint Genome Institute (JGI-PGF)"/>
            <person name="Walter F."/>
            <person name="Albersmeier A."/>
            <person name="Kalinowski J."/>
            <person name="Ruckert C."/>
        </authorList>
    </citation>
    <scope>NUCLEOTIDE SEQUENCE</scope>
    <source>
        <strain evidence="9">CGMCC 1.15290</strain>
    </source>
</reference>
<evidence type="ECO:0000313" key="10">
    <source>
        <dbReference type="Proteomes" id="UP000627292"/>
    </source>
</evidence>
<comment type="similarity">
    <text evidence="3">Belongs to the glycosyltransferase 20 family.</text>
</comment>
<name>A0A917J102_9BACT</name>
<comment type="similarity">
    <text evidence="2">In the C-terminal section; belongs to the trehalose phosphatase family.</text>
</comment>
<organism evidence="9 10">
    <name type="scientific">Filimonas zeae</name>
    <dbReference type="NCBI Taxonomy" id="1737353"/>
    <lineage>
        <taxon>Bacteria</taxon>
        <taxon>Pseudomonadati</taxon>
        <taxon>Bacteroidota</taxon>
        <taxon>Chitinophagia</taxon>
        <taxon>Chitinophagales</taxon>
        <taxon>Chitinophagaceae</taxon>
        <taxon>Filimonas</taxon>
    </lineage>
</organism>
<reference evidence="9" key="2">
    <citation type="submission" date="2020-09" db="EMBL/GenBank/DDBJ databases">
        <authorList>
            <person name="Sun Q."/>
            <person name="Zhou Y."/>
        </authorList>
    </citation>
    <scope>NUCLEOTIDE SEQUENCE</scope>
    <source>
        <strain evidence="9">CGMCC 1.15290</strain>
    </source>
</reference>
<dbReference type="EMBL" id="BMIB01000003">
    <property type="protein sequence ID" value="GGH71943.1"/>
    <property type="molecule type" value="Genomic_DNA"/>
</dbReference>
<evidence type="ECO:0000256" key="1">
    <source>
        <dbReference type="ARBA" id="ARBA00005199"/>
    </source>
</evidence>
<comment type="subunit">
    <text evidence="4">Homotetramer.</text>
</comment>
<dbReference type="CDD" id="cd01627">
    <property type="entry name" value="HAD_TPP"/>
    <property type="match status" value="1"/>
</dbReference>
<dbReference type="Pfam" id="PF00982">
    <property type="entry name" value="Glyco_transf_20"/>
    <property type="match status" value="1"/>
</dbReference>
<dbReference type="NCBIfam" id="TIGR01484">
    <property type="entry name" value="HAD-SF-IIB"/>
    <property type="match status" value="1"/>
</dbReference>